<comment type="pathway">
    <text evidence="2">Cofactor biosynthesis; 7,8-dihydroneopterin triphosphate biosynthesis; 7,8-dihydroneopterin triphosphate from GTP: step 1/1.</text>
</comment>
<sequence>MSLIDVQALPDTRGVGLDEVGVDGLRYPVLVCDGHGNKRDTVATMTMSVDVAREVKGAHLSRFVEVLHAWRDQLSAASLVLMTDDLRHRMGSGRATVATAFVYFLERRAPATGAVSFMDYPCTVTATVGPDGSVVRLRVEVAVTSVCPCSKAISDRGAHNQRGRVIVDVELADPDDGLWFDELVDIAERSASSPLYALLKRPDERHVTMAAYDNPVFVEDMARNVAVALRHDRRVVRGSVRVVNDESIHNHAAYAQVSWSCADQGGDDAEARH</sequence>
<evidence type="ECO:0000256" key="2">
    <source>
        <dbReference type="HAMAP-Rule" id="MF_01527"/>
    </source>
</evidence>
<keyword evidence="1 2" id="KW-0378">Hydrolase</keyword>
<evidence type="ECO:0000256" key="1">
    <source>
        <dbReference type="ARBA" id="ARBA00022801"/>
    </source>
</evidence>
<dbReference type="PANTHER" id="PTHR36445">
    <property type="entry name" value="GTP CYCLOHYDROLASE MPTA"/>
    <property type="match status" value="1"/>
</dbReference>
<proteinExistence type="inferred from homology"/>
<protein>
    <recommendedName>
        <fullName evidence="2">GTP cyclohydrolase FolE2</fullName>
        <ecNumber evidence="2">3.5.4.16</ecNumber>
    </recommendedName>
</protein>
<dbReference type="EC" id="3.5.4.16" evidence="2"/>
<evidence type="ECO:0000313" key="3">
    <source>
        <dbReference type="EMBL" id="UWZ36393.1"/>
    </source>
</evidence>
<dbReference type="InterPro" id="IPR003801">
    <property type="entry name" value="GTP_cyclohydrolase_FolE2/MptA"/>
</dbReference>
<dbReference type="InterPro" id="IPR022838">
    <property type="entry name" value="GTP_cyclohydrolase_FolE2"/>
</dbReference>
<keyword evidence="4" id="KW-1185">Reference proteome</keyword>
<feature type="site" description="May be catalytically important" evidence="2">
    <location>
        <position position="147"/>
    </location>
</feature>
<dbReference type="EMBL" id="CP073721">
    <property type="protein sequence ID" value="UWZ36393.1"/>
    <property type="molecule type" value="Genomic_DNA"/>
</dbReference>
<dbReference type="RefSeq" id="WP_260725724.1">
    <property type="nucleotide sequence ID" value="NZ_BAAABS010000084.1"/>
</dbReference>
<comment type="similarity">
    <text evidence="2">Belongs to the GTP cyclohydrolase IV family.</text>
</comment>
<evidence type="ECO:0000313" key="4">
    <source>
        <dbReference type="Proteomes" id="UP001058271"/>
    </source>
</evidence>
<accession>A0ABY5Z6P1</accession>
<dbReference type="PANTHER" id="PTHR36445:SF1">
    <property type="entry name" value="GTP CYCLOHYDROLASE MPTA"/>
    <property type="match status" value="1"/>
</dbReference>
<comment type="catalytic activity">
    <reaction evidence="2">
        <text>GTP + H2O = 7,8-dihydroneopterin 3'-triphosphate + formate + H(+)</text>
        <dbReference type="Rhea" id="RHEA:17473"/>
        <dbReference type="ChEBI" id="CHEBI:15377"/>
        <dbReference type="ChEBI" id="CHEBI:15378"/>
        <dbReference type="ChEBI" id="CHEBI:15740"/>
        <dbReference type="ChEBI" id="CHEBI:37565"/>
        <dbReference type="ChEBI" id="CHEBI:58462"/>
        <dbReference type="EC" id="3.5.4.16"/>
    </reaction>
</comment>
<comment type="function">
    <text evidence="2">Converts GTP to 7,8-dihydroneopterin triphosphate.</text>
</comment>
<dbReference type="Pfam" id="PF02649">
    <property type="entry name" value="GCHY-1"/>
    <property type="match status" value="1"/>
</dbReference>
<dbReference type="HAMAP" id="MF_01527_B">
    <property type="entry name" value="GTP_cyclohydrol_B"/>
    <property type="match status" value="1"/>
</dbReference>
<gene>
    <name evidence="2" type="primary">folE2</name>
    <name evidence="3" type="ORF">Drose_36075</name>
</gene>
<reference evidence="3" key="1">
    <citation type="submission" date="2021-04" db="EMBL/GenBank/DDBJ databases">
        <title>Biosynthetic gene clusters of Dactylosporangioum roseum.</title>
        <authorList>
            <person name="Hartkoorn R.C."/>
            <person name="Beaudoing E."/>
            <person name="Hot D."/>
            <person name="Moureu S."/>
        </authorList>
    </citation>
    <scope>NUCLEOTIDE SEQUENCE</scope>
    <source>
        <strain evidence="3">NRRL B-16295</strain>
    </source>
</reference>
<dbReference type="Proteomes" id="UP001058271">
    <property type="component" value="Chromosome"/>
</dbReference>
<organism evidence="3 4">
    <name type="scientific">Dactylosporangium roseum</name>
    <dbReference type="NCBI Taxonomy" id="47989"/>
    <lineage>
        <taxon>Bacteria</taxon>
        <taxon>Bacillati</taxon>
        <taxon>Actinomycetota</taxon>
        <taxon>Actinomycetes</taxon>
        <taxon>Micromonosporales</taxon>
        <taxon>Micromonosporaceae</taxon>
        <taxon>Dactylosporangium</taxon>
    </lineage>
</organism>
<name>A0ABY5Z6P1_9ACTN</name>
<dbReference type="Gene3D" id="3.10.270.10">
    <property type="entry name" value="Urate Oxidase"/>
    <property type="match status" value="1"/>
</dbReference>
<dbReference type="NCBIfam" id="NF010200">
    <property type="entry name" value="PRK13674.1-1"/>
    <property type="match status" value="1"/>
</dbReference>